<keyword evidence="2" id="KW-1185">Reference proteome</keyword>
<dbReference type="Proteomes" id="UP000308600">
    <property type="component" value="Unassembled WGS sequence"/>
</dbReference>
<protein>
    <submittedName>
        <fullName evidence="1">Uncharacterized protein</fullName>
    </submittedName>
</protein>
<reference evidence="1 2" key="1">
    <citation type="journal article" date="2019" name="Nat. Ecol. Evol.">
        <title>Megaphylogeny resolves global patterns of mushroom evolution.</title>
        <authorList>
            <person name="Varga T."/>
            <person name="Krizsan K."/>
            <person name="Foldi C."/>
            <person name="Dima B."/>
            <person name="Sanchez-Garcia M."/>
            <person name="Sanchez-Ramirez S."/>
            <person name="Szollosi G.J."/>
            <person name="Szarkandi J.G."/>
            <person name="Papp V."/>
            <person name="Albert L."/>
            <person name="Andreopoulos W."/>
            <person name="Angelini C."/>
            <person name="Antonin V."/>
            <person name="Barry K.W."/>
            <person name="Bougher N.L."/>
            <person name="Buchanan P."/>
            <person name="Buyck B."/>
            <person name="Bense V."/>
            <person name="Catcheside P."/>
            <person name="Chovatia M."/>
            <person name="Cooper J."/>
            <person name="Damon W."/>
            <person name="Desjardin D."/>
            <person name="Finy P."/>
            <person name="Geml J."/>
            <person name="Haridas S."/>
            <person name="Hughes K."/>
            <person name="Justo A."/>
            <person name="Karasinski D."/>
            <person name="Kautmanova I."/>
            <person name="Kiss B."/>
            <person name="Kocsube S."/>
            <person name="Kotiranta H."/>
            <person name="LaButti K.M."/>
            <person name="Lechner B.E."/>
            <person name="Liimatainen K."/>
            <person name="Lipzen A."/>
            <person name="Lukacs Z."/>
            <person name="Mihaltcheva S."/>
            <person name="Morgado L.N."/>
            <person name="Niskanen T."/>
            <person name="Noordeloos M.E."/>
            <person name="Ohm R.A."/>
            <person name="Ortiz-Santana B."/>
            <person name="Ovrebo C."/>
            <person name="Racz N."/>
            <person name="Riley R."/>
            <person name="Savchenko A."/>
            <person name="Shiryaev A."/>
            <person name="Soop K."/>
            <person name="Spirin V."/>
            <person name="Szebenyi C."/>
            <person name="Tomsovsky M."/>
            <person name="Tulloss R.E."/>
            <person name="Uehling J."/>
            <person name="Grigoriev I.V."/>
            <person name="Vagvolgyi C."/>
            <person name="Papp T."/>
            <person name="Martin F.M."/>
            <person name="Miettinen O."/>
            <person name="Hibbett D.S."/>
            <person name="Nagy L.G."/>
        </authorList>
    </citation>
    <scope>NUCLEOTIDE SEQUENCE [LARGE SCALE GENOMIC DNA]</scope>
    <source>
        <strain evidence="1 2">NL-1719</strain>
    </source>
</reference>
<evidence type="ECO:0000313" key="2">
    <source>
        <dbReference type="Proteomes" id="UP000308600"/>
    </source>
</evidence>
<gene>
    <name evidence="1" type="ORF">BDN72DRAFT_846126</name>
</gene>
<sequence length="541" mass="61462">MAGQSQRKLMVLRQVCRTFNQIVEPLLFSTITLAAFIACNAPLDPFYNFLESLANGTTNAGAHVRNLSLMRLTPSPYGVTKTLDEMKADGKNFKKNHEEKMKKWFSRALGSLKGLRCVSWTLNNADPQWIRDCIIQFLIKLPTLEEFNIEWTYNISGKIRLDRISNLKKLSIHGTTQALRGGLLEQAVSIVSNSPNLTSFAVFNTDYDLRDDDLVFNLFFDKLPTSLPPLRLTEVISLDLPLRLNEVALQHLKGLKSLKIEGKPDEEPDDVDGNEEEDWNINWANGTGDEEEDGEGNGSSPRRPKPQPNPVLVNQIRDRRPKSTAFWDKLRLSDIQLEKLHLDDVDHSALGYLASYSGLRALHFPNIDASRGAIVVHLATTFFTEVLPKHVETLEELTLVSPYVPAWSLNAQNHRLFSQCKNLRTLHVSWEPNAAGSIKTLYSLLDLSKSLPCLQSLTISFAHPRFMRDVRCGRDWDESHESYCRQVTEMFPRYEQVDNTKSLYMVKAGGMRFKLRLREDSKGYQYQFAPPKAQKIGILGL</sequence>
<evidence type="ECO:0000313" key="1">
    <source>
        <dbReference type="EMBL" id="TFK64989.1"/>
    </source>
</evidence>
<organism evidence="1 2">
    <name type="scientific">Pluteus cervinus</name>
    <dbReference type="NCBI Taxonomy" id="181527"/>
    <lineage>
        <taxon>Eukaryota</taxon>
        <taxon>Fungi</taxon>
        <taxon>Dikarya</taxon>
        <taxon>Basidiomycota</taxon>
        <taxon>Agaricomycotina</taxon>
        <taxon>Agaricomycetes</taxon>
        <taxon>Agaricomycetidae</taxon>
        <taxon>Agaricales</taxon>
        <taxon>Pluteineae</taxon>
        <taxon>Pluteaceae</taxon>
        <taxon>Pluteus</taxon>
    </lineage>
</organism>
<name>A0ACD3AHA0_9AGAR</name>
<dbReference type="EMBL" id="ML208452">
    <property type="protein sequence ID" value="TFK64989.1"/>
    <property type="molecule type" value="Genomic_DNA"/>
</dbReference>
<accession>A0ACD3AHA0</accession>
<proteinExistence type="predicted"/>